<keyword evidence="3" id="KW-1185">Reference proteome</keyword>
<protein>
    <submittedName>
        <fullName evidence="2">Roadblock/LC7 domain-containing protein</fullName>
    </submittedName>
</protein>
<reference evidence="2 3" key="1">
    <citation type="submission" date="2020-04" db="EMBL/GenBank/DDBJ databases">
        <title>MicrobeNet Type strains.</title>
        <authorList>
            <person name="Nicholson A.C."/>
        </authorList>
    </citation>
    <scope>NUCLEOTIDE SEQUENCE [LARGE SCALE GENOMIC DNA]</scope>
    <source>
        <strain evidence="2 3">DSM 44445</strain>
    </source>
</reference>
<dbReference type="EMBL" id="JAAXPE010000021">
    <property type="protein sequence ID" value="NKY87750.1"/>
    <property type="molecule type" value="Genomic_DNA"/>
</dbReference>
<feature type="domain" description="Roadblock/LAMTOR2" evidence="1">
    <location>
        <begin position="15"/>
        <end position="105"/>
    </location>
</feature>
<dbReference type="Gene3D" id="3.30.450.30">
    <property type="entry name" value="Dynein light chain 2a, cytoplasmic"/>
    <property type="match status" value="1"/>
</dbReference>
<comment type="caution">
    <text evidence="2">The sequence shown here is derived from an EMBL/GenBank/DDBJ whole genome shotgun (WGS) entry which is preliminary data.</text>
</comment>
<evidence type="ECO:0000313" key="3">
    <source>
        <dbReference type="Proteomes" id="UP000523447"/>
    </source>
</evidence>
<proteinExistence type="predicted"/>
<evidence type="ECO:0000313" key="2">
    <source>
        <dbReference type="EMBL" id="NKY87750.1"/>
    </source>
</evidence>
<dbReference type="SUPFAM" id="SSF103196">
    <property type="entry name" value="Roadblock/LC7 domain"/>
    <property type="match status" value="1"/>
</dbReference>
<dbReference type="PANTHER" id="PTHR36222:SF1">
    <property type="entry name" value="SERINE PROTEASE INHIBITOR RV3364C"/>
    <property type="match status" value="1"/>
</dbReference>
<dbReference type="InterPro" id="IPR004942">
    <property type="entry name" value="Roadblock/LAMTOR2_dom"/>
</dbReference>
<dbReference type="AlphaFoldDB" id="A0A7X6LZY6"/>
<dbReference type="Proteomes" id="UP000523447">
    <property type="component" value="Unassembled WGS sequence"/>
</dbReference>
<accession>A0A7X6LZY6</accession>
<sequence>MNDKTALQSAKPALDWLLDALLDRLPGAEHALVLSADGLAMATSRGLATESAEHLAAMASALHSLGRGVGARFDKGSLQQTVIELEGGYLVVTEAGFGACLALLASIDADLGMVAYELNVMVGQVHDHMSADARSFPGVTTPTYPR</sequence>
<dbReference type="RefSeq" id="WP_051032293.1">
    <property type="nucleotide sequence ID" value="NZ_CAWPHS010000014.1"/>
</dbReference>
<evidence type="ECO:0000259" key="1">
    <source>
        <dbReference type="SMART" id="SM00960"/>
    </source>
</evidence>
<gene>
    <name evidence="2" type="ORF">HGA07_19205</name>
</gene>
<name>A0A7X6LZY6_9NOCA</name>
<organism evidence="2 3">
    <name type="scientific">Nocardia veterana</name>
    <dbReference type="NCBI Taxonomy" id="132249"/>
    <lineage>
        <taxon>Bacteria</taxon>
        <taxon>Bacillati</taxon>
        <taxon>Actinomycetota</taxon>
        <taxon>Actinomycetes</taxon>
        <taxon>Mycobacteriales</taxon>
        <taxon>Nocardiaceae</taxon>
        <taxon>Nocardia</taxon>
    </lineage>
</organism>
<dbReference type="SMART" id="SM00960">
    <property type="entry name" value="Robl_LC7"/>
    <property type="match status" value="1"/>
</dbReference>
<dbReference type="PANTHER" id="PTHR36222">
    <property type="entry name" value="SERINE PROTEASE INHIBITOR RV3364C"/>
    <property type="match status" value="1"/>
</dbReference>
<dbReference type="Pfam" id="PF03259">
    <property type="entry name" value="Robl_LC7"/>
    <property type="match status" value="1"/>
</dbReference>
<dbReference type="InterPro" id="IPR053141">
    <property type="entry name" value="Mycobact_SerProt_Inhib_Rv3364c"/>
</dbReference>